<sequence>MVENILSPQFNDSFYNGIDSDTPTYNYFAVLEKVMKGEDKYLVLPLGGVFDTSNVVFCPKEQRYHKSGYYFPSTVKAKLPVVYFEVMPEQLLFHTFYSNKGMVKKELVKSELERHGWILKKNDEWIRVGQKVKDEVMEKYVTYGRVEYFDMSDFETKTKDDLVTFYDIETKDDLKKRIKGGNPWIDNIIKNKIESGRTNYSILKKAKLLERKSLSKA</sequence>
<reference evidence="2" key="1">
    <citation type="submission" date="2016-11" db="UniProtKB">
        <authorList>
            <consortium name="WormBaseParasite"/>
        </authorList>
    </citation>
    <scope>IDENTIFICATION</scope>
    <source>
        <strain evidence="2">KR3021</strain>
    </source>
</reference>
<evidence type="ECO:0000313" key="1">
    <source>
        <dbReference type="Proteomes" id="UP000095286"/>
    </source>
</evidence>
<protein>
    <submittedName>
        <fullName evidence="2">NOT2_3_5 domain-containing protein</fullName>
    </submittedName>
</protein>
<name>A0AC35TJ44_9BILA</name>
<evidence type="ECO:0000313" key="2">
    <source>
        <dbReference type="WBParaSite" id="RSKR_0000112000.1"/>
    </source>
</evidence>
<proteinExistence type="predicted"/>
<dbReference type="Proteomes" id="UP000095286">
    <property type="component" value="Unplaced"/>
</dbReference>
<organism evidence="1 2">
    <name type="scientific">Rhabditophanes sp. KR3021</name>
    <dbReference type="NCBI Taxonomy" id="114890"/>
    <lineage>
        <taxon>Eukaryota</taxon>
        <taxon>Metazoa</taxon>
        <taxon>Ecdysozoa</taxon>
        <taxon>Nematoda</taxon>
        <taxon>Chromadorea</taxon>
        <taxon>Rhabditida</taxon>
        <taxon>Tylenchina</taxon>
        <taxon>Panagrolaimomorpha</taxon>
        <taxon>Strongyloidoidea</taxon>
        <taxon>Alloionematidae</taxon>
        <taxon>Rhabditophanes</taxon>
    </lineage>
</organism>
<dbReference type="WBParaSite" id="RSKR_0000112000.1">
    <property type="protein sequence ID" value="RSKR_0000112000.1"/>
    <property type="gene ID" value="RSKR_0000112000"/>
</dbReference>
<accession>A0AC35TJ44</accession>